<dbReference type="PANTHER" id="PTHR30332">
    <property type="entry name" value="PROBABLE GENERAL SECRETION PATHWAY PROTEIN D"/>
    <property type="match status" value="1"/>
</dbReference>
<comment type="function">
    <text evidence="10">Component of the type III secretion system (T3SS), also called injectisome, which is used to inject bacterial effector proteins into eukaryotic host cells. Forms a ring-shaped multimeric structure with an apparent central pore in the outer membrane.</text>
</comment>
<dbReference type="InterPro" id="IPR050810">
    <property type="entry name" value="Bact_Secretion_Sys_Channel"/>
</dbReference>
<comment type="subcellular location">
    <subcellularLocation>
        <location evidence="1 10 11">Cell outer membrane</location>
    </subcellularLocation>
</comment>
<dbReference type="InterPro" id="IPR004845">
    <property type="entry name" value="T2SS_GspD_CS"/>
</dbReference>
<accession>A0ABT3ZLD0</accession>
<dbReference type="HAMAP" id="MF_02219">
    <property type="entry name" value="Type_III_secretin"/>
    <property type="match status" value="1"/>
</dbReference>
<evidence type="ECO:0000256" key="12">
    <source>
        <dbReference type="SAM" id="MobiDB-lite"/>
    </source>
</evidence>
<dbReference type="Pfam" id="PF21304">
    <property type="entry name" value="T3S_SPI-1_N0"/>
    <property type="match status" value="1"/>
</dbReference>
<keyword evidence="9 10" id="KW-0998">Cell outer membrane</keyword>
<evidence type="ECO:0000313" key="16">
    <source>
        <dbReference type="EMBL" id="MCY0387075.1"/>
    </source>
</evidence>
<evidence type="ECO:0000259" key="14">
    <source>
        <dbReference type="Pfam" id="PF03958"/>
    </source>
</evidence>
<protein>
    <recommendedName>
        <fullName evidence="10">Type 3 secretion system secretin</fullName>
        <shortName evidence="10">T3SS secretin</shortName>
    </recommendedName>
</protein>
<name>A0ABT3ZLD0_9BURK</name>
<keyword evidence="8 10" id="KW-0472">Membrane</keyword>
<feature type="compositionally biased region" description="Gly residues" evidence="12">
    <location>
        <begin position="264"/>
        <end position="278"/>
    </location>
</feature>
<feature type="domain" description="Type II/III secretion system secretin-like" evidence="13">
    <location>
        <begin position="476"/>
        <end position="637"/>
    </location>
</feature>
<feature type="compositionally biased region" description="Gly residues" evidence="12">
    <location>
        <begin position="295"/>
        <end position="306"/>
    </location>
</feature>
<evidence type="ECO:0000256" key="4">
    <source>
        <dbReference type="ARBA" id="ARBA00022729"/>
    </source>
</evidence>
<dbReference type="Pfam" id="PF00263">
    <property type="entry name" value="Secretin"/>
    <property type="match status" value="1"/>
</dbReference>
<keyword evidence="5 10" id="KW-0653">Protein transport</keyword>
<evidence type="ECO:0000256" key="11">
    <source>
        <dbReference type="RuleBase" id="RU004004"/>
    </source>
</evidence>
<dbReference type="InterPro" id="IPR004846">
    <property type="entry name" value="T2SS/T3SS_dom"/>
</dbReference>
<gene>
    <name evidence="10 16" type="primary">sctC</name>
    <name evidence="16" type="ORF">OVY01_07470</name>
</gene>
<comment type="similarity">
    <text evidence="2 10">Belongs to the bacterial secretin family. T3SS SctC subfamily.</text>
</comment>
<keyword evidence="4 10" id="KW-0732">Signal</keyword>
<evidence type="ECO:0000259" key="15">
    <source>
        <dbReference type="Pfam" id="PF21304"/>
    </source>
</evidence>
<feature type="region of interest" description="Disordered" evidence="12">
    <location>
        <begin position="643"/>
        <end position="680"/>
    </location>
</feature>
<keyword evidence="7" id="KW-0843">Virulence</keyword>
<evidence type="ECO:0000256" key="9">
    <source>
        <dbReference type="ARBA" id="ARBA00023237"/>
    </source>
</evidence>
<evidence type="ECO:0000256" key="8">
    <source>
        <dbReference type="ARBA" id="ARBA00023136"/>
    </source>
</evidence>
<keyword evidence="17" id="KW-1185">Reference proteome</keyword>
<dbReference type="Gene3D" id="3.55.50.30">
    <property type="match status" value="1"/>
</dbReference>
<dbReference type="InterPro" id="IPR038591">
    <property type="entry name" value="NolW-like_sf"/>
</dbReference>
<feature type="domain" description="NolW-like" evidence="14">
    <location>
        <begin position="134"/>
        <end position="191"/>
    </location>
</feature>
<evidence type="ECO:0000256" key="10">
    <source>
        <dbReference type="HAMAP-Rule" id="MF_02219"/>
    </source>
</evidence>
<dbReference type="PANTHER" id="PTHR30332:SF5">
    <property type="entry name" value="SPI-1 TYPE 3 SECRETION SYSTEM SECRETIN"/>
    <property type="match status" value="1"/>
</dbReference>
<feature type="region of interest" description="Disordered" evidence="12">
    <location>
        <begin position="260"/>
        <end position="359"/>
    </location>
</feature>
<dbReference type="EMBL" id="JAPMXC010000001">
    <property type="protein sequence ID" value="MCY0387075.1"/>
    <property type="molecule type" value="Genomic_DNA"/>
</dbReference>
<reference evidence="16" key="1">
    <citation type="submission" date="2022-11" db="EMBL/GenBank/DDBJ databases">
        <title>Robbsia betulipollinis sp. nov., isolated from pollen of birch (Betula pendula).</title>
        <authorList>
            <person name="Shi H."/>
            <person name="Ambika Manirajan B."/>
            <person name="Ratering S."/>
            <person name="Geissler-Plaum R."/>
            <person name="Schnell S."/>
        </authorList>
    </citation>
    <scope>NUCLEOTIDE SEQUENCE</scope>
    <source>
        <strain evidence="16">Bb-Pol-6</strain>
    </source>
</reference>
<dbReference type="NCBIfam" id="TIGR02516">
    <property type="entry name" value="type_III_yscC"/>
    <property type="match status" value="1"/>
</dbReference>
<comment type="subunit">
    <text evidence="10">The core secretion machinery of the T3SS is composed of approximately 20 different proteins, including cytoplasmic components, a base, an export apparatus and a needle. This subunit is part of the base, which anchors the injectisome in the bacterial cell envelope. Forms a stable homooligomeric complex.</text>
</comment>
<dbReference type="Proteomes" id="UP001082899">
    <property type="component" value="Unassembled WGS sequence"/>
</dbReference>
<comment type="caution">
    <text evidence="16">The sequence shown here is derived from an EMBL/GenBank/DDBJ whole genome shotgun (WGS) entry which is preliminary data.</text>
</comment>
<evidence type="ECO:0000256" key="6">
    <source>
        <dbReference type="ARBA" id="ARBA00023010"/>
    </source>
</evidence>
<evidence type="ECO:0000256" key="3">
    <source>
        <dbReference type="ARBA" id="ARBA00022448"/>
    </source>
</evidence>
<feature type="domain" description="SPI-1 type 3 secretion system secretin N0" evidence="15">
    <location>
        <begin position="60"/>
        <end position="125"/>
    </location>
</feature>
<dbReference type="Gene3D" id="3.30.1370.120">
    <property type="match status" value="2"/>
</dbReference>
<organism evidence="16 17">
    <name type="scientific">Robbsia betulipollinis</name>
    <dbReference type="NCBI Taxonomy" id="2981849"/>
    <lineage>
        <taxon>Bacteria</taxon>
        <taxon>Pseudomonadati</taxon>
        <taxon>Pseudomonadota</taxon>
        <taxon>Betaproteobacteria</taxon>
        <taxon>Burkholderiales</taxon>
        <taxon>Burkholderiaceae</taxon>
        <taxon>Robbsia</taxon>
    </lineage>
</organism>
<dbReference type="InterPro" id="IPR049034">
    <property type="entry name" value="T3S_SPI-1_N0"/>
</dbReference>
<dbReference type="InterPro" id="IPR005644">
    <property type="entry name" value="NolW-like"/>
</dbReference>
<feature type="compositionally biased region" description="Low complexity" evidence="12">
    <location>
        <begin position="307"/>
        <end position="320"/>
    </location>
</feature>
<dbReference type="Pfam" id="PF03958">
    <property type="entry name" value="Secretin_N"/>
    <property type="match status" value="2"/>
</dbReference>
<evidence type="ECO:0000256" key="5">
    <source>
        <dbReference type="ARBA" id="ARBA00022927"/>
    </source>
</evidence>
<proteinExistence type="inferred from homology"/>
<evidence type="ECO:0000313" key="17">
    <source>
        <dbReference type="Proteomes" id="UP001082899"/>
    </source>
</evidence>
<keyword evidence="6 10" id="KW-0811">Translocation</keyword>
<dbReference type="InterPro" id="IPR003522">
    <property type="entry name" value="T3SS_OM_pore_YscC"/>
</dbReference>
<evidence type="ECO:0000256" key="2">
    <source>
        <dbReference type="ARBA" id="ARBA00007032"/>
    </source>
</evidence>
<keyword evidence="3 10" id="KW-0813">Transport</keyword>
<evidence type="ECO:0000256" key="1">
    <source>
        <dbReference type="ARBA" id="ARBA00004442"/>
    </source>
</evidence>
<evidence type="ECO:0000256" key="7">
    <source>
        <dbReference type="ARBA" id="ARBA00023026"/>
    </source>
</evidence>
<sequence length="680" mass="71718">MTGPTSLRARARAPLAPGRRRTALTARWCLLASLWAAVPLLGVTTAHAAPIPWRSMQIDYVADHKALRDVLRDVSASAGVPIWISPKVDGNVTGHFQSSPQQLLNRMSSSFGFVWYYDGSVLRIYGSDEITNATIGLRTASTADLRRSLSRLAVNDRRFPVRYDDEARTAVVSGPPRYVELIGDIAKLVDQNHQLTQRGQAVRVFPLRYAWASDHTVTVDGQSIKITGVATILRSLYEQGGGPIGSQTAPQADARRLRNVADSAGGGGGADVGTGGGSRPRAAASNGGWTVGLPGLLGGGGGGGASPGAPFPQGDVASGSDGDDDDGDVAPRRSRSRRSRTTDVYAEDRPVITPDPRTNSILVRGQPDHMASFESLIASLDVRPAVVEIDASIIEITDNALEQLGVDWRAHSGHTDIETGNGTNTLATSTSAINPSGFNTSTTAGTSSVTSTTPVGGVFTAVLGGAGRYLLARISALQQTDQATLNASPKVATLDNVEAVMDNKQTFYVPVSGYQSADLYSISAGVSLRVLPMIVRGSGDAGETPHIRLNVHIEDGQLTTQTVSSLPVVSNSTIDTQALINQGESLLIAGYAVDQDERQGTGVPGLSKIPLIGGLFRYKSHTGQKFQRLFLVTPRILTPAGAYQQDSELGMRDELNLGPTARSRPDRGAQMGSLQGDGRG</sequence>
<evidence type="ECO:0000259" key="13">
    <source>
        <dbReference type="Pfam" id="PF00263"/>
    </source>
</evidence>
<dbReference type="PROSITE" id="PS00875">
    <property type="entry name" value="T2SP_D"/>
    <property type="match status" value="1"/>
</dbReference>
<dbReference type="PRINTS" id="PR01337">
    <property type="entry name" value="TYPE3OMGPROT"/>
</dbReference>
<feature type="domain" description="NolW-like" evidence="14">
    <location>
        <begin position="202"/>
        <end position="385"/>
    </location>
</feature>